<name>A0A3E2MPQ6_MYCMR</name>
<reference evidence="1 2" key="1">
    <citation type="journal article" date="2018" name="Sci. Rep.">
        <title>Extensive genomic diversity among Mycobacterium marinum strains revealed by whole genome sequencing.</title>
        <authorList>
            <person name="Das S."/>
            <person name="Pettersson B.M."/>
            <person name="Behra P.R."/>
            <person name="Mallick A."/>
            <person name="Cheramie M."/>
            <person name="Ramesh M."/>
            <person name="Shirreff L."/>
            <person name="DuCote T."/>
            <person name="Dasgupta S."/>
            <person name="Ennis D.G."/>
            <person name="Kirsebom L.A."/>
        </authorList>
    </citation>
    <scope>NUCLEOTIDE SEQUENCE [LARGE SCALE GENOMIC DNA]</scope>
    <source>
        <strain evidence="1 2">Davis1</strain>
    </source>
</reference>
<sequence>MVALPNVGGGVRQVPIVDPAISARLLELAATVGDGLLLAPTAAVAERNIANRVSEQLRSHGHPGVETVALRNRWILDLAQRVPAVLLQQLADVCDLRILGDERQLLPQYELRHAASILSEVQR</sequence>
<dbReference type="EMBL" id="PEDF01000185">
    <property type="protein sequence ID" value="RFZ34004.1"/>
    <property type="molecule type" value="Genomic_DNA"/>
</dbReference>
<proteinExistence type="predicted"/>
<evidence type="ECO:0000313" key="2">
    <source>
        <dbReference type="Proteomes" id="UP000257451"/>
    </source>
</evidence>
<evidence type="ECO:0000313" key="1">
    <source>
        <dbReference type="EMBL" id="RFZ34004.1"/>
    </source>
</evidence>
<dbReference type="AlphaFoldDB" id="A0A3E2MPQ6"/>
<organism evidence="1 2">
    <name type="scientific">Mycobacterium marinum</name>
    <dbReference type="NCBI Taxonomy" id="1781"/>
    <lineage>
        <taxon>Bacteria</taxon>
        <taxon>Bacillati</taxon>
        <taxon>Actinomycetota</taxon>
        <taxon>Actinomycetes</taxon>
        <taxon>Mycobacteriales</taxon>
        <taxon>Mycobacteriaceae</taxon>
        <taxon>Mycobacterium</taxon>
        <taxon>Mycobacterium ulcerans group</taxon>
    </lineage>
</organism>
<gene>
    <name evidence="1" type="ORF">DAVIS_04833</name>
</gene>
<accession>A0A3E2MPQ6</accession>
<comment type="caution">
    <text evidence="1">The sequence shown here is derived from an EMBL/GenBank/DDBJ whole genome shotgun (WGS) entry which is preliminary data.</text>
</comment>
<protein>
    <submittedName>
        <fullName evidence="1">Uncharacterized protein</fullName>
    </submittedName>
</protein>
<dbReference type="Proteomes" id="UP000257451">
    <property type="component" value="Unassembled WGS sequence"/>
</dbReference>